<dbReference type="AlphaFoldDB" id="W6MT84"/>
<dbReference type="PROSITE" id="PS50053">
    <property type="entry name" value="UBIQUITIN_2"/>
    <property type="match status" value="1"/>
</dbReference>
<dbReference type="GO" id="GO:0003684">
    <property type="term" value="F:damaged DNA binding"/>
    <property type="evidence" value="ECO:0007669"/>
    <property type="project" value="UniProtKB-UniRule"/>
</dbReference>
<keyword evidence="2 5" id="KW-0227">DNA damage</keyword>
<dbReference type="GO" id="GO:0030674">
    <property type="term" value="F:protein-macromolecule adaptor activity"/>
    <property type="evidence" value="ECO:0007669"/>
    <property type="project" value="EnsemblFungi"/>
</dbReference>
<dbReference type="Gene3D" id="1.10.8.10">
    <property type="entry name" value="DNA helicase RuvA subunit, C-terminal domain"/>
    <property type="match status" value="2"/>
</dbReference>
<dbReference type="GO" id="GO:0005654">
    <property type="term" value="C:nucleoplasm"/>
    <property type="evidence" value="ECO:0007669"/>
    <property type="project" value="TreeGrafter"/>
</dbReference>
<dbReference type="InterPro" id="IPR000626">
    <property type="entry name" value="Ubiquitin-like_dom"/>
</dbReference>
<dbReference type="Pfam" id="PF00240">
    <property type="entry name" value="ubiquitin"/>
    <property type="match status" value="1"/>
</dbReference>
<dbReference type="OrthoDB" id="419317at2759"/>
<dbReference type="GO" id="GO:0000122">
    <property type="term" value="P:negative regulation of transcription by RNA polymerase II"/>
    <property type="evidence" value="ECO:0007669"/>
    <property type="project" value="EnsemblFungi"/>
</dbReference>
<dbReference type="Pfam" id="PF00627">
    <property type="entry name" value="UBA"/>
    <property type="match status" value="2"/>
</dbReference>
<feature type="domain" description="UBA" evidence="6">
    <location>
        <begin position="303"/>
        <end position="344"/>
    </location>
</feature>
<dbReference type="GO" id="GO:0005829">
    <property type="term" value="C:cytosol"/>
    <property type="evidence" value="ECO:0007669"/>
    <property type="project" value="TreeGrafter"/>
</dbReference>
<reference evidence="8" key="2">
    <citation type="submission" date="2014-02" db="EMBL/GenBank/DDBJ databases">
        <title>Complete DNA sequence of /Kuraishia capsulata/ illustrates novel genomic features among budding yeasts (/Saccharomycotina/).</title>
        <authorList>
            <person name="Morales L."/>
            <person name="Noel B."/>
            <person name="Porcel B."/>
            <person name="Marcet-Houben M."/>
            <person name="Hullo M-F."/>
            <person name="Sacerdot C."/>
            <person name="Tekaia F."/>
            <person name="Leh-Louis V."/>
            <person name="Despons L."/>
            <person name="Khanna V."/>
            <person name="Aury J-M."/>
            <person name="Barbe V."/>
            <person name="Couloux A."/>
            <person name="Labadie K."/>
            <person name="Pelletier E."/>
            <person name="Souciet J-L."/>
            <person name="Boekhout T."/>
            <person name="Gabaldon T."/>
            <person name="Wincker P."/>
            <person name="Dujon B."/>
        </authorList>
    </citation>
    <scope>NUCLEOTIDE SEQUENCE</scope>
    <source>
        <strain evidence="8">CBS 1993</strain>
    </source>
</reference>
<feature type="domain" description="UBA" evidence="6">
    <location>
        <begin position="135"/>
        <end position="175"/>
    </location>
</feature>
<dbReference type="PANTHER" id="PTHR10621:SF0">
    <property type="entry name" value="UV EXCISION REPAIR PROTEIN RAD23"/>
    <property type="match status" value="1"/>
</dbReference>
<dbReference type="Gene3D" id="3.10.20.90">
    <property type="entry name" value="Phosphatidylinositol 3-kinase Catalytic Subunit, Chain A, domain 1"/>
    <property type="match status" value="1"/>
</dbReference>
<keyword evidence="5" id="KW-0963">Cytoplasm</keyword>
<keyword evidence="4 5" id="KW-0539">Nucleus</keyword>
<keyword evidence="9" id="KW-1185">Reference proteome</keyword>
<dbReference type="FunFam" id="1.10.8.10:FF:000003">
    <property type="entry name" value="UV excision repair protein RAD23 homolog"/>
    <property type="match status" value="1"/>
</dbReference>
<dbReference type="GO" id="GO:0043161">
    <property type="term" value="P:proteasome-mediated ubiquitin-dependent protein catabolic process"/>
    <property type="evidence" value="ECO:0007669"/>
    <property type="project" value="UniProtKB-UniRule"/>
</dbReference>
<dbReference type="InterPro" id="IPR015940">
    <property type="entry name" value="UBA"/>
</dbReference>
<reference evidence="8" key="1">
    <citation type="submission" date="2013-12" db="EMBL/GenBank/DDBJ databases">
        <authorList>
            <person name="Genoscope - CEA"/>
        </authorList>
    </citation>
    <scope>NUCLEOTIDE SEQUENCE</scope>
    <source>
        <strain evidence="8">CBS 1993</strain>
    </source>
</reference>
<dbReference type="GeneID" id="34523393"/>
<dbReference type="PROSITE" id="PS50030">
    <property type="entry name" value="UBA"/>
    <property type="match status" value="2"/>
</dbReference>
<evidence type="ECO:0000259" key="7">
    <source>
        <dbReference type="PROSITE" id="PS50053"/>
    </source>
</evidence>
<dbReference type="NCBIfam" id="TIGR00601">
    <property type="entry name" value="rad23"/>
    <property type="match status" value="1"/>
</dbReference>
<dbReference type="PRINTS" id="PR01839">
    <property type="entry name" value="RAD23PROTEIN"/>
</dbReference>
<feature type="domain" description="Ubiquitin-like" evidence="7">
    <location>
        <begin position="1"/>
        <end position="76"/>
    </location>
</feature>
<dbReference type="InterPro" id="IPR036353">
    <property type="entry name" value="XPC-bd_sf"/>
</dbReference>
<dbReference type="SMART" id="SM00165">
    <property type="entry name" value="UBA"/>
    <property type="match status" value="2"/>
</dbReference>
<name>W6MT84_9ASCO</name>
<organism evidence="8 9">
    <name type="scientific">Kuraishia capsulata CBS 1993</name>
    <dbReference type="NCBI Taxonomy" id="1382522"/>
    <lineage>
        <taxon>Eukaryota</taxon>
        <taxon>Fungi</taxon>
        <taxon>Dikarya</taxon>
        <taxon>Ascomycota</taxon>
        <taxon>Saccharomycotina</taxon>
        <taxon>Pichiomycetes</taxon>
        <taxon>Pichiales</taxon>
        <taxon>Pichiaceae</taxon>
        <taxon>Kuraishia</taxon>
    </lineage>
</organism>
<dbReference type="InterPro" id="IPR009060">
    <property type="entry name" value="UBA-like_sf"/>
</dbReference>
<comment type="subcellular location">
    <subcellularLocation>
        <location evidence="5">Nucleus</location>
    </subcellularLocation>
    <subcellularLocation>
        <location evidence="5">Cytoplasm</location>
    </subcellularLocation>
</comment>
<keyword evidence="1" id="KW-0677">Repeat</keyword>
<evidence type="ECO:0000259" key="6">
    <source>
        <dbReference type="PROSITE" id="PS50030"/>
    </source>
</evidence>
<dbReference type="SMART" id="SM00213">
    <property type="entry name" value="UBQ"/>
    <property type="match status" value="1"/>
</dbReference>
<dbReference type="FunFam" id="1.10.8.10:FF:000002">
    <property type="entry name" value="UV excision repair protein RAD23 homolog"/>
    <property type="match status" value="1"/>
</dbReference>
<keyword evidence="3 5" id="KW-0234">DNA repair</keyword>
<dbReference type="EMBL" id="HG793131">
    <property type="protein sequence ID" value="CDK30026.1"/>
    <property type="molecule type" value="Genomic_DNA"/>
</dbReference>
<gene>
    <name evidence="8" type="ORF">KUCA_T00006021001</name>
</gene>
<dbReference type="GO" id="GO:0000111">
    <property type="term" value="C:nucleotide-excision repair factor 2 complex"/>
    <property type="evidence" value="ECO:0007669"/>
    <property type="project" value="EnsemblFungi"/>
</dbReference>
<dbReference type="GO" id="GO:0000224">
    <property type="term" value="F:peptide-N4-(N-acetyl-beta-glucosaminyl)asparagine amidase activity"/>
    <property type="evidence" value="ECO:0007669"/>
    <property type="project" value="EnsemblFungi"/>
</dbReference>
<dbReference type="InterPro" id="IPR015360">
    <property type="entry name" value="XPC-bd"/>
</dbReference>
<sequence>MQVIFKDFKKDKIPLEIEPTDTIISAKERLAATKECETSQLKFVYSGKVLPDDKTFEAYKVKENDQIIFMISKAKKPIVAEAPVASAVAAEEPAPVAEAQPETPAEPVAAASTAASTAATAGAVDLTASSFVTGEEREAAIRGMIDMGYERSQVERALAAAFNNPLRAVEYLLFGNPATEDADVEVEAAAEETQEPDREERQQSVNLFEAAAAAEGSRGGSEGVSDADRIRHLQEIIQTQPEMLESILQQIASSNPQLAQVIQENPEHFARMLLENAGDDEAFAEGAQLEGEGEEGLVQIQITQDENAAIDRLCELGFDRNLVIQVYFACDKNEEMAANLLLSEHMDG</sequence>
<dbReference type="InterPro" id="IPR004806">
    <property type="entry name" value="Rad23"/>
</dbReference>
<comment type="similarity">
    <text evidence="5">Belongs to the RAD23 family.</text>
</comment>
<dbReference type="GO" id="GO:0070628">
    <property type="term" value="F:proteasome binding"/>
    <property type="evidence" value="ECO:0007669"/>
    <property type="project" value="EnsemblFungi"/>
</dbReference>
<evidence type="ECO:0000256" key="2">
    <source>
        <dbReference type="ARBA" id="ARBA00022763"/>
    </source>
</evidence>
<dbReference type="HOGENOM" id="CLU_040364_0_0_1"/>
<dbReference type="RefSeq" id="XP_022462005.1">
    <property type="nucleotide sequence ID" value="XM_022605019.1"/>
</dbReference>
<evidence type="ECO:0000256" key="4">
    <source>
        <dbReference type="ARBA" id="ARBA00023242"/>
    </source>
</evidence>
<evidence type="ECO:0000256" key="3">
    <source>
        <dbReference type="ARBA" id="ARBA00023204"/>
    </source>
</evidence>
<accession>W6MT84</accession>
<evidence type="ECO:0000313" key="8">
    <source>
        <dbReference type="EMBL" id="CDK30026.1"/>
    </source>
</evidence>
<protein>
    <recommendedName>
        <fullName evidence="5">UV excision repair protein RAD23</fullName>
    </recommendedName>
</protein>
<dbReference type="CDD" id="cd01805">
    <property type="entry name" value="Ubl_Rad23"/>
    <property type="match status" value="1"/>
</dbReference>
<dbReference type="STRING" id="1382522.W6MT84"/>
<dbReference type="SUPFAM" id="SSF46934">
    <property type="entry name" value="UBA-like"/>
    <property type="match status" value="2"/>
</dbReference>
<comment type="function">
    <text evidence="5">Multiubiquitin chain receptor involved in modulation of proteasomal degradation. Involved in nucleotide excision repair.</text>
</comment>
<evidence type="ECO:0000256" key="1">
    <source>
        <dbReference type="ARBA" id="ARBA00022737"/>
    </source>
</evidence>
<dbReference type="Pfam" id="PF09280">
    <property type="entry name" value="XPC-binding"/>
    <property type="match status" value="1"/>
</dbReference>
<dbReference type="GO" id="GO:0120125">
    <property type="term" value="C:PNGase complex"/>
    <property type="evidence" value="ECO:0007669"/>
    <property type="project" value="EnsemblFungi"/>
</dbReference>
<evidence type="ECO:0000256" key="5">
    <source>
        <dbReference type="RuleBase" id="RU367049"/>
    </source>
</evidence>
<dbReference type="SUPFAM" id="SSF54236">
    <property type="entry name" value="Ubiquitin-like"/>
    <property type="match status" value="1"/>
</dbReference>
<dbReference type="Gene3D" id="1.10.10.540">
    <property type="entry name" value="XPC-binding domain"/>
    <property type="match status" value="1"/>
</dbReference>
<dbReference type="GO" id="GO:0006289">
    <property type="term" value="P:nucleotide-excision repair"/>
    <property type="evidence" value="ECO:0007669"/>
    <property type="project" value="UniProtKB-UniRule"/>
</dbReference>
<dbReference type="GO" id="GO:0036503">
    <property type="term" value="P:ERAD pathway"/>
    <property type="evidence" value="ECO:0007669"/>
    <property type="project" value="EnsemblFungi"/>
</dbReference>
<dbReference type="InterPro" id="IPR029071">
    <property type="entry name" value="Ubiquitin-like_domsf"/>
</dbReference>
<dbReference type="Proteomes" id="UP000019384">
    <property type="component" value="Unassembled WGS sequence"/>
</dbReference>
<dbReference type="GO" id="GO:0043130">
    <property type="term" value="F:ubiquitin binding"/>
    <property type="evidence" value="ECO:0007669"/>
    <property type="project" value="UniProtKB-UniRule"/>
</dbReference>
<dbReference type="PANTHER" id="PTHR10621">
    <property type="entry name" value="UV EXCISION REPAIR PROTEIN RAD23"/>
    <property type="match status" value="1"/>
</dbReference>
<dbReference type="SUPFAM" id="SSF101238">
    <property type="entry name" value="XPC-binding domain"/>
    <property type="match status" value="1"/>
</dbReference>
<proteinExistence type="inferred from homology"/>
<dbReference type="GO" id="GO:0036435">
    <property type="term" value="F:K48-linked polyubiquitin modification-dependent protein binding"/>
    <property type="evidence" value="ECO:0007669"/>
    <property type="project" value="EnsemblFungi"/>
</dbReference>
<evidence type="ECO:0000313" key="9">
    <source>
        <dbReference type="Proteomes" id="UP000019384"/>
    </source>
</evidence>